<dbReference type="InterPro" id="IPR050327">
    <property type="entry name" value="Proton-linked_MCT"/>
</dbReference>
<feature type="transmembrane region" description="Helical" evidence="1">
    <location>
        <begin position="102"/>
        <end position="122"/>
    </location>
</feature>
<feature type="transmembrane region" description="Helical" evidence="1">
    <location>
        <begin position="486"/>
        <end position="505"/>
    </location>
</feature>
<dbReference type="PANTHER" id="PTHR11360">
    <property type="entry name" value="MONOCARBOXYLATE TRANSPORTER"/>
    <property type="match status" value="1"/>
</dbReference>
<evidence type="ECO:0000256" key="1">
    <source>
        <dbReference type="SAM" id="Phobius"/>
    </source>
</evidence>
<protein>
    <submittedName>
        <fullName evidence="2">Monocarboxylate transporter 7</fullName>
    </submittedName>
</protein>
<feature type="transmembrane region" description="Helical" evidence="1">
    <location>
        <begin position="72"/>
        <end position="90"/>
    </location>
</feature>
<proteinExistence type="predicted"/>
<dbReference type="AlphaFoldDB" id="E2C6Z6"/>
<dbReference type="OrthoDB" id="8861968at2759"/>
<dbReference type="InParanoid" id="E2C6Z6"/>
<dbReference type="InterPro" id="IPR036259">
    <property type="entry name" value="MFS_trans_sf"/>
</dbReference>
<dbReference type="EMBL" id="GL453255">
    <property type="protein sequence ID" value="EFN76268.1"/>
    <property type="molecule type" value="Genomic_DNA"/>
</dbReference>
<organism evidence="3">
    <name type="scientific">Harpegnathos saltator</name>
    <name type="common">Jerdon's jumping ant</name>
    <dbReference type="NCBI Taxonomy" id="610380"/>
    <lineage>
        <taxon>Eukaryota</taxon>
        <taxon>Metazoa</taxon>
        <taxon>Ecdysozoa</taxon>
        <taxon>Arthropoda</taxon>
        <taxon>Hexapoda</taxon>
        <taxon>Insecta</taxon>
        <taxon>Pterygota</taxon>
        <taxon>Neoptera</taxon>
        <taxon>Endopterygota</taxon>
        <taxon>Hymenoptera</taxon>
        <taxon>Apocrita</taxon>
        <taxon>Aculeata</taxon>
        <taxon>Formicoidea</taxon>
        <taxon>Formicidae</taxon>
        <taxon>Ponerinae</taxon>
        <taxon>Ponerini</taxon>
        <taxon>Harpegnathos</taxon>
    </lineage>
</organism>
<accession>E2C6Z6</accession>
<feature type="transmembrane region" description="Helical" evidence="1">
    <location>
        <begin position="316"/>
        <end position="341"/>
    </location>
</feature>
<keyword evidence="1" id="KW-1133">Transmembrane helix</keyword>
<feature type="transmembrane region" description="Helical" evidence="1">
    <location>
        <begin position="353"/>
        <end position="376"/>
    </location>
</feature>
<feature type="transmembrane region" description="Helical" evidence="1">
    <location>
        <begin position="195"/>
        <end position="214"/>
    </location>
</feature>
<dbReference type="OMA" id="NLADPWT"/>
<dbReference type="SUPFAM" id="SSF103473">
    <property type="entry name" value="MFS general substrate transporter"/>
    <property type="match status" value="1"/>
</dbReference>
<feature type="transmembrane region" description="Helical" evidence="1">
    <location>
        <begin position="30"/>
        <end position="52"/>
    </location>
</feature>
<keyword evidence="1" id="KW-0472">Membrane</keyword>
<keyword evidence="1" id="KW-0812">Transmembrane</keyword>
<evidence type="ECO:0000313" key="2">
    <source>
        <dbReference type="EMBL" id="EFN76268.1"/>
    </source>
</evidence>
<feature type="transmembrane region" description="Helical" evidence="1">
    <location>
        <begin position="160"/>
        <end position="183"/>
    </location>
</feature>
<name>E2C6Z6_HARSA</name>
<dbReference type="Proteomes" id="UP000008237">
    <property type="component" value="Unassembled WGS sequence"/>
</dbReference>
<gene>
    <name evidence="2" type="ORF">EAI_15143</name>
</gene>
<feature type="transmembrane region" description="Helical" evidence="1">
    <location>
        <begin position="422"/>
        <end position="442"/>
    </location>
</feature>
<keyword evidence="3" id="KW-1185">Reference proteome</keyword>
<evidence type="ECO:0000313" key="3">
    <source>
        <dbReference type="Proteomes" id="UP000008237"/>
    </source>
</evidence>
<reference evidence="2 3" key="1">
    <citation type="journal article" date="2010" name="Science">
        <title>Genomic comparison of the ants Camponotus floridanus and Harpegnathos saltator.</title>
        <authorList>
            <person name="Bonasio R."/>
            <person name="Zhang G."/>
            <person name="Ye C."/>
            <person name="Mutti N.S."/>
            <person name="Fang X."/>
            <person name="Qin N."/>
            <person name="Donahue G."/>
            <person name="Yang P."/>
            <person name="Li Q."/>
            <person name="Li C."/>
            <person name="Zhang P."/>
            <person name="Huang Z."/>
            <person name="Berger S.L."/>
            <person name="Reinberg D."/>
            <person name="Wang J."/>
            <person name="Liebig J."/>
        </authorList>
    </citation>
    <scope>NUCLEOTIDE SEQUENCE [LARGE SCALE GENOMIC DNA]</scope>
    <source>
        <strain evidence="2 3">R22 G/1</strain>
    </source>
</reference>
<feature type="transmembrane region" description="Helical" evidence="1">
    <location>
        <begin position="463"/>
        <end position="480"/>
    </location>
</feature>
<sequence length="516" mass="57341">MSLVERLHLDEVVTSYPELGPTAPDGGYSWIVLLGVIFIQITVPSVLSMYGVVLGYLAKNDALDFDVWSQKITWTPILFVAFWNLADPWTRAIAELASIPRLVGLIGVGLLSTGIIASGYLATGGVGAYLASLSAGAVMGIGASFVIVQSETLLRKHFRVRLPLVLALKNIAASFGYTLVPALTHFLLEETDLKAGLLLMTTALIPTAMGTLALRSPAPQRASPYRLLLSGDEDNELGIRMAPDIAEETNDQSNSANNVSYLHSSAKQDTNAAPLFSEVNSIYAFQEDEDVELFVNPSVRSKRWQQEFRVLRYFRFWAALVTWIGMKAYSLFFWILVPTLYLKRSLPEYYSDWVMLLIVAGFGTFLPSVGSCWLIITTMRYRRIYFGVTCWLGSLVLIGKVNETLSPKSTTIIFPGLTFASNYYWFFTCSLLGGISINGLLICQDSTLCDVLGNQFAHRSRNLFSTFIGLGMLFFCFMRSENVCLRVVALLQFLGGSYWLMPPIWDIIQARSIRQA</sequence>
<feature type="transmembrane region" description="Helical" evidence="1">
    <location>
        <begin position="128"/>
        <end position="148"/>
    </location>
</feature>